<evidence type="ECO:0000256" key="3">
    <source>
        <dbReference type="ARBA" id="ARBA00022448"/>
    </source>
</evidence>
<keyword evidence="3" id="KW-0813">Transport</keyword>
<feature type="transmembrane region" description="Helical" evidence="11">
    <location>
        <begin position="269"/>
        <end position="288"/>
    </location>
</feature>
<keyword evidence="8" id="KW-0406">Ion transport</keyword>
<evidence type="ECO:0000256" key="8">
    <source>
        <dbReference type="ARBA" id="ARBA00023065"/>
    </source>
</evidence>
<dbReference type="InterPro" id="IPR038770">
    <property type="entry name" value="Na+/solute_symporter_sf"/>
</dbReference>
<feature type="transmembrane region" description="Helical" evidence="11">
    <location>
        <begin position="45"/>
        <end position="68"/>
    </location>
</feature>
<feature type="transmembrane region" description="Helical" evidence="11">
    <location>
        <begin position="222"/>
        <end position="249"/>
    </location>
</feature>
<dbReference type="Pfam" id="PF00999">
    <property type="entry name" value="Na_H_Exchanger"/>
    <property type="match status" value="1"/>
</dbReference>
<evidence type="ECO:0000256" key="1">
    <source>
        <dbReference type="ARBA" id="ARBA00004141"/>
    </source>
</evidence>
<evidence type="ECO:0000259" key="12">
    <source>
        <dbReference type="Pfam" id="PF00999"/>
    </source>
</evidence>
<evidence type="ECO:0000256" key="4">
    <source>
        <dbReference type="ARBA" id="ARBA00022449"/>
    </source>
</evidence>
<keyword evidence="4" id="KW-0050">Antiport</keyword>
<accession>A0A0R2C7B8</accession>
<proteinExistence type="inferred from homology"/>
<dbReference type="RefSeq" id="WP_056969400.1">
    <property type="nucleotide sequence ID" value="NZ_AYZK01000003.1"/>
</dbReference>
<dbReference type="Gene3D" id="1.20.1530.20">
    <property type="match status" value="1"/>
</dbReference>
<keyword evidence="14" id="KW-1185">Reference proteome</keyword>
<dbReference type="GO" id="GO:0015297">
    <property type="term" value="F:antiporter activity"/>
    <property type="evidence" value="ECO:0007669"/>
    <property type="project" value="UniProtKB-KW"/>
</dbReference>
<comment type="similarity">
    <text evidence="2">Belongs to the monovalent cation:proton antiporter 2 (CPA2) transporter (TC 2.A.37) family.</text>
</comment>
<feature type="transmembrane region" description="Helical" evidence="11">
    <location>
        <begin position="80"/>
        <end position="101"/>
    </location>
</feature>
<dbReference type="InterPro" id="IPR004771">
    <property type="entry name" value="K/H_exchanger"/>
</dbReference>
<keyword evidence="6 11" id="KW-1133">Transmembrane helix</keyword>
<organism evidence="13 14">
    <name type="scientific">Lacticaseibacillus thailandensis DSM 22698 = JCM 13996</name>
    <dbReference type="NCBI Taxonomy" id="1423810"/>
    <lineage>
        <taxon>Bacteria</taxon>
        <taxon>Bacillati</taxon>
        <taxon>Bacillota</taxon>
        <taxon>Bacilli</taxon>
        <taxon>Lactobacillales</taxon>
        <taxon>Lactobacillaceae</taxon>
        <taxon>Lacticaseibacillus</taxon>
    </lineage>
</organism>
<dbReference type="GO" id="GO:0016020">
    <property type="term" value="C:membrane"/>
    <property type="evidence" value="ECO:0007669"/>
    <property type="project" value="UniProtKB-SubCell"/>
</dbReference>
<keyword evidence="7" id="KW-0915">Sodium</keyword>
<dbReference type="NCBIfam" id="TIGR00932">
    <property type="entry name" value="2a37"/>
    <property type="match status" value="1"/>
</dbReference>
<dbReference type="GO" id="GO:1902600">
    <property type="term" value="P:proton transmembrane transport"/>
    <property type="evidence" value="ECO:0007669"/>
    <property type="project" value="InterPro"/>
</dbReference>
<keyword evidence="10" id="KW-0739">Sodium transport</keyword>
<dbReference type="PATRIC" id="fig|1423810.4.peg.1471"/>
<evidence type="ECO:0000256" key="5">
    <source>
        <dbReference type="ARBA" id="ARBA00022692"/>
    </source>
</evidence>
<feature type="domain" description="Cation/H+ exchanger transmembrane" evidence="12">
    <location>
        <begin position="12"/>
        <end position="379"/>
    </location>
</feature>
<protein>
    <submittedName>
        <fullName evidence="13">Na(+) H(+) antiporter</fullName>
    </submittedName>
</protein>
<dbReference type="AlphaFoldDB" id="A0A0R2C7B8"/>
<dbReference type="PANTHER" id="PTHR43562">
    <property type="entry name" value="NAPA-TYPE SODIUM/HYDROGEN ANTIPORTER"/>
    <property type="match status" value="1"/>
</dbReference>
<gene>
    <name evidence="13" type="ORF">FD19_GL001432</name>
</gene>
<feature type="transmembrane region" description="Helical" evidence="11">
    <location>
        <begin position="295"/>
        <end position="317"/>
    </location>
</feature>
<comment type="subcellular location">
    <subcellularLocation>
        <location evidence="1">Membrane</location>
        <topology evidence="1">Multi-pass membrane protein</topology>
    </subcellularLocation>
</comment>
<feature type="transmembrane region" description="Helical" evidence="11">
    <location>
        <begin position="144"/>
        <end position="170"/>
    </location>
</feature>
<dbReference type="GO" id="GO:0008324">
    <property type="term" value="F:monoatomic cation transmembrane transporter activity"/>
    <property type="evidence" value="ECO:0007669"/>
    <property type="project" value="InterPro"/>
</dbReference>
<feature type="transmembrane region" description="Helical" evidence="11">
    <location>
        <begin position="113"/>
        <end position="132"/>
    </location>
</feature>
<reference evidence="13 14" key="1">
    <citation type="journal article" date="2015" name="Genome Announc.">
        <title>Expanding the biotechnology potential of lactobacilli through comparative genomics of 213 strains and associated genera.</title>
        <authorList>
            <person name="Sun Z."/>
            <person name="Harris H.M."/>
            <person name="McCann A."/>
            <person name="Guo C."/>
            <person name="Argimon S."/>
            <person name="Zhang W."/>
            <person name="Yang X."/>
            <person name="Jeffery I.B."/>
            <person name="Cooney J.C."/>
            <person name="Kagawa T.F."/>
            <person name="Liu W."/>
            <person name="Song Y."/>
            <person name="Salvetti E."/>
            <person name="Wrobel A."/>
            <person name="Rasinkangas P."/>
            <person name="Parkhill J."/>
            <person name="Rea M.C."/>
            <person name="O'Sullivan O."/>
            <person name="Ritari J."/>
            <person name="Douillard F.P."/>
            <person name="Paul Ross R."/>
            <person name="Yang R."/>
            <person name="Briner A.E."/>
            <person name="Felis G.E."/>
            <person name="de Vos W.M."/>
            <person name="Barrangou R."/>
            <person name="Klaenhammer T.R."/>
            <person name="Caufield P.W."/>
            <person name="Cui Y."/>
            <person name="Zhang H."/>
            <person name="O'Toole P.W."/>
        </authorList>
    </citation>
    <scope>NUCLEOTIDE SEQUENCE [LARGE SCALE GENOMIC DNA]</scope>
    <source>
        <strain evidence="13 14">DSM 22698</strain>
    </source>
</reference>
<evidence type="ECO:0000256" key="9">
    <source>
        <dbReference type="ARBA" id="ARBA00023136"/>
    </source>
</evidence>
<dbReference type="EMBL" id="AYZK01000003">
    <property type="protein sequence ID" value="KRM87274.1"/>
    <property type="molecule type" value="Genomic_DNA"/>
</dbReference>
<keyword evidence="5 11" id="KW-0812">Transmembrane</keyword>
<evidence type="ECO:0000313" key="13">
    <source>
        <dbReference type="EMBL" id="KRM87274.1"/>
    </source>
</evidence>
<keyword evidence="9 11" id="KW-0472">Membrane</keyword>
<dbReference type="Proteomes" id="UP000051789">
    <property type="component" value="Unassembled WGS sequence"/>
</dbReference>
<evidence type="ECO:0000313" key="14">
    <source>
        <dbReference type="Proteomes" id="UP000051789"/>
    </source>
</evidence>
<dbReference type="GO" id="GO:0006814">
    <property type="term" value="P:sodium ion transport"/>
    <property type="evidence" value="ECO:0007669"/>
    <property type="project" value="UniProtKB-KW"/>
</dbReference>
<feature type="transmembrane region" description="Helical" evidence="11">
    <location>
        <begin position="190"/>
        <end position="210"/>
    </location>
</feature>
<evidence type="ECO:0000256" key="2">
    <source>
        <dbReference type="ARBA" id="ARBA00005551"/>
    </source>
</evidence>
<evidence type="ECO:0000256" key="11">
    <source>
        <dbReference type="SAM" id="Phobius"/>
    </source>
</evidence>
<evidence type="ECO:0000256" key="10">
    <source>
        <dbReference type="ARBA" id="ARBA00023201"/>
    </source>
</evidence>
<evidence type="ECO:0000256" key="7">
    <source>
        <dbReference type="ARBA" id="ARBA00023053"/>
    </source>
</evidence>
<dbReference type="PANTHER" id="PTHR43562:SF3">
    <property type="entry name" value="SODIUM ION_PROTON EXCHANGER (EUROFUNG)"/>
    <property type="match status" value="1"/>
</dbReference>
<evidence type="ECO:0000256" key="6">
    <source>
        <dbReference type="ARBA" id="ARBA00022989"/>
    </source>
</evidence>
<dbReference type="InterPro" id="IPR006153">
    <property type="entry name" value="Cation/H_exchanger_TM"/>
</dbReference>
<comment type="caution">
    <text evidence="13">The sequence shown here is derived from an EMBL/GenBank/DDBJ whole genome shotgun (WGS) entry which is preliminary data.</text>
</comment>
<feature type="transmembrane region" description="Helical" evidence="11">
    <location>
        <begin position="358"/>
        <end position="377"/>
    </location>
</feature>
<name>A0A0R2C7B8_9LACO</name>
<sequence>MAFIGTLTLLLITTLLAGHLGQRVGLPAVVPQLLVGVVLGPAMLGWVHADTNLTTFADIGVVILMFLGGMESDIDLLKRYLRPALIVACAGVIMPVVLVGLASRGFGVSWTEAAFIGVIFSATSVSISVAVLKEFHYLNTREGATILGAAVADDIIGVILLSVMIAILGGEGLNTGGQQSNLAIVLGEQVAFFVFIYILIRWLTPMLLHFSDRLTMTSSSTIMAMVICLGTAWLAEEVGLSGAVGAFFAGVAVAQTDYKAEALSDIEPLGYATFIPLFFVSVGLNVKFDGLSRDWLFILVLSVLGVVTKLWGCGLGARLSGFERSSAHVIGAGMISRGEMGLITAQIGYAAHLLRPDFYSSIILAIIVVTIVAPFMLKFSIARANRAATTH</sequence>
<dbReference type="STRING" id="1423810.FD19_GL001432"/>